<dbReference type="PANTHER" id="PTHR19368:SF9">
    <property type="entry name" value="X-LINKED LYMPHOCYTE-REGULATED 5A-RELATED"/>
    <property type="match status" value="1"/>
</dbReference>
<dbReference type="InterPro" id="IPR006888">
    <property type="entry name" value="XLR/SYCP3/FAM9_dom"/>
</dbReference>
<feature type="domain" description="XLR/SYCP3/FAM9" evidence="2">
    <location>
        <begin position="7"/>
        <end position="93"/>
    </location>
</feature>
<dbReference type="Proteomes" id="UP000092124">
    <property type="component" value="Unassembled WGS sequence"/>
</dbReference>
<gene>
    <name evidence="3" type="ORF">A6R68_23887</name>
</gene>
<reference evidence="3 4" key="1">
    <citation type="submission" date="2016-06" db="EMBL/GenBank/DDBJ databases">
        <title>The Draft Genome Sequence and Annotation of the Desert Woodrat Neotoma lepida.</title>
        <authorList>
            <person name="Campbell M."/>
            <person name="Oakeson K.F."/>
            <person name="Yandell M."/>
            <person name="Halpert J.R."/>
            <person name="Dearing D."/>
        </authorList>
    </citation>
    <scope>NUCLEOTIDE SEQUENCE [LARGE SCALE GENOMIC DNA]</scope>
    <source>
        <strain evidence="3">417</strain>
        <tissue evidence="3">Liver</tissue>
    </source>
</reference>
<comment type="caution">
    <text evidence="3">The sequence shown here is derived from an EMBL/GenBank/DDBJ whole genome shotgun (WGS) entry which is preliminary data.</text>
</comment>
<feature type="non-terminal residue" evidence="3">
    <location>
        <position position="109"/>
    </location>
</feature>
<comment type="similarity">
    <text evidence="1">Belongs to the XLR/SYCP3 family.</text>
</comment>
<keyword evidence="4" id="KW-1185">Reference proteome</keyword>
<dbReference type="GO" id="GO:0007286">
    <property type="term" value="P:spermatid development"/>
    <property type="evidence" value="ECO:0007669"/>
    <property type="project" value="TreeGrafter"/>
</dbReference>
<dbReference type="Pfam" id="PF04803">
    <property type="entry name" value="Cor1"/>
    <property type="match status" value="1"/>
</dbReference>
<accession>A0A1A6HWL0</accession>
<dbReference type="PANTHER" id="PTHR19368">
    <property type="entry name" value="XLR/SCP3/FAM9"/>
    <property type="match status" value="1"/>
</dbReference>
<feature type="non-terminal residue" evidence="3">
    <location>
        <position position="1"/>
    </location>
</feature>
<dbReference type="STRING" id="56216.A0A1A6HWL0"/>
<dbReference type="AlphaFoldDB" id="A0A1A6HWL0"/>
<sequence>DITQYRLAKRKQLVKDINATFRGLNENLQSIFKSQQKSRQEHHSMHSQTFESLYQKWLDKLLAQQQMKILQKGVEDHETKIENAEDLCDTFLKVWWIALVNRAHPFMSH</sequence>
<dbReference type="GO" id="GO:0051321">
    <property type="term" value="P:meiotic cell cycle"/>
    <property type="evidence" value="ECO:0007669"/>
    <property type="project" value="TreeGrafter"/>
</dbReference>
<evidence type="ECO:0000313" key="4">
    <source>
        <dbReference type="Proteomes" id="UP000092124"/>
    </source>
</evidence>
<protein>
    <recommendedName>
        <fullName evidence="2">XLR/SYCP3/FAM9 domain-containing protein</fullName>
    </recommendedName>
</protein>
<dbReference type="OrthoDB" id="9585885at2759"/>
<dbReference type="EMBL" id="LZPO01008221">
    <property type="protein sequence ID" value="OBS82122.1"/>
    <property type="molecule type" value="Genomic_DNA"/>
</dbReference>
<dbReference type="InterPro" id="IPR051443">
    <property type="entry name" value="XLR/SYCP3"/>
</dbReference>
<name>A0A1A6HWL0_NEOLE</name>
<evidence type="ECO:0000259" key="2">
    <source>
        <dbReference type="Pfam" id="PF04803"/>
    </source>
</evidence>
<evidence type="ECO:0000256" key="1">
    <source>
        <dbReference type="ARBA" id="ARBA00010283"/>
    </source>
</evidence>
<organism evidence="3 4">
    <name type="scientific">Neotoma lepida</name>
    <name type="common">Desert woodrat</name>
    <dbReference type="NCBI Taxonomy" id="56216"/>
    <lineage>
        <taxon>Eukaryota</taxon>
        <taxon>Metazoa</taxon>
        <taxon>Chordata</taxon>
        <taxon>Craniata</taxon>
        <taxon>Vertebrata</taxon>
        <taxon>Euteleostomi</taxon>
        <taxon>Mammalia</taxon>
        <taxon>Eutheria</taxon>
        <taxon>Euarchontoglires</taxon>
        <taxon>Glires</taxon>
        <taxon>Rodentia</taxon>
        <taxon>Myomorpha</taxon>
        <taxon>Muroidea</taxon>
        <taxon>Cricetidae</taxon>
        <taxon>Neotominae</taxon>
        <taxon>Neotoma</taxon>
    </lineage>
</organism>
<evidence type="ECO:0000313" key="3">
    <source>
        <dbReference type="EMBL" id="OBS82122.1"/>
    </source>
</evidence>
<dbReference type="GO" id="GO:0000795">
    <property type="term" value="C:synaptonemal complex"/>
    <property type="evidence" value="ECO:0007669"/>
    <property type="project" value="TreeGrafter"/>
</dbReference>
<proteinExistence type="inferred from homology"/>